<dbReference type="PANTHER" id="PTHR43649:SF27">
    <property type="entry name" value="EXTRACELLULAR SOLUTE-BINDING PROTEIN FAMILY 1"/>
    <property type="match status" value="1"/>
</dbReference>
<dbReference type="InterPro" id="IPR050490">
    <property type="entry name" value="Bact_solute-bd_prot1"/>
</dbReference>
<proteinExistence type="predicted"/>
<dbReference type="Gene3D" id="3.40.190.10">
    <property type="entry name" value="Periplasmic binding protein-like II"/>
    <property type="match status" value="1"/>
</dbReference>
<comment type="caution">
    <text evidence="1">The sequence shown here is derived from an EMBL/GenBank/DDBJ whole genome shotgun (WGS) entry which is preliminary data.</text>
</comment>
<evidence type="ECO:0000313" key="1">
    <source>
        <dbReference type="EMBL" id="MPM18095.1"/>
    </source>
</evidence>
<dbReference type="EMBL" id="VSSQ01002919">
    <property type="protein sequence ID" value="MPM18095.1"/>
    <property type="molecule type" value="Genomic_DNA"/>
</dbReference>
<dbReference type="PANTHER" id="PTHR43649">
    <property type="entry name" value="ARABINOSE-BINDING PROTEIN-RELATED"/>
    <property type="match status" value="1"/>
</dbReference>
<sequence>MKKRIWPWLLLGLFACCLIVFLATVFAVKSDLKKGLESEASPARTQAISDEALVQSMLSQTDGAAAALTFEQGQLVTAEQPGSWSVTVPEAGDYVLYAQFSLPDSDLFERNVAVSVNDQSCLSQWNALWASQPGAVEYDRYGGEILADQYQLAKSVARVDDSAVFSGEPFLFHFEAGENTVSIVPESQRVLLYGLSIVRPETVPDYSEYLAAHDGAAPYAGDTIVIEGENIRAKSDSFIRGKNVAGAGVYPQSAYYKQINATDDKSNKTIGQRVLYEVEAPQDGFYALTVKYCQPLKAGGLCYRTIEIDGETPFTEFANVGFTHTGIDQYENFTIGGDQPLTVYLKKGLHTIAFYTTAAPVDEVYKQLLEIVNEINDTGIEMKKIRGSSSDAASGTDVNRTWDTLKYIPDILERLDRWQTQLTALYDELERIGGMEPSYASDIQLAVQNLKRLAEKPREIPNKIALLSDDSSSAAQLVSLVLTKLYDQNLSIDRIYLHAPGAKLPSPNANLFSSLSLSLKRFVYSFSAAMNESETESGDNAITVWVNKPTQYVDALRELTAQQFTEQTGIAVTFSVMPDEKKITLANATGDNPDVALGLSYYRPAEFAMRGMAKNLLEYDDFVDWYGAEYNLSALNPMVYDQGIYGASETQDFFVLFYRTDILNSLGLEVPQTWEDVKAMMPTLQRNAMSFNLPLANNVGYKTFEATSGFVFQNGGSFYSEDGLSAGFQNPNTIKALREMTDLYLVYGLSQNVPNFFNAFRSGSVPIGVSNFATYLQLQQGAPELNGRWDIALIPGTLREDGVIDRSWQADATCAMIFNNTQKPDEAYAFFKWWLSSKTQLDYATTLRLKYGSDYIWNTGNLVALKGMPYSKAHLDVIAEQWSWQKEVLRHPASYILEREVSNAWIAIVTKGEPFQPSVDQATIRCNSEIRRKLVEFGYLDENGNALKIFNIHLVDELIAAQKGGQ</sequence>
<dbReference type="Gene3D" id="2.60.120.260">
    <property type="entry name" value="Galactose-binding domain-like"/>
    <property type="match status" value="1"/>
</dbReference>
<accession>A0A644XPP0</accession>
<dbReference type="SUPFAM" id="SSF53850">
    <property type="entry name" value="Periplasmic binding protein-like II"/>
    <property type="match status" value="1"/>
</dbReference>
<dbReference type="AlphaFoldDB" id="A0A644XPP0"/>
<reference evidence="1" key="1">
    <citation type="submission" date="2019-08" db="EMBL/GenBank/DDBJ databases">
        <authorList>
            <person name="Kucharzyk K."/>
            <person name="Murdoch R.W."/>
            <person name="Higgins S."/>
            <person name="Loffler F."/>
        </authorList>
    </citation>
    <scope>NUCLEOTIDE SEQUENCE</scope>
</reference>
<dbReference type="InterPro" id="IPR006059">
    <property type="entry name" value="SBP"/>
</dbReference>
<name>A0A644XPP0_9ZZZZ</name>
<dbReference type="PROSITE" id="PS51257">
    <property type="entry name" value="PROKAR_LIPOPROTEIN"/>
    <property type="match status" value="1"/>
</dbReference>
<protein>
    <submittedName>
        <fullName evidence="1">Uncharacterized protein</fullName>
    </submittedName>
</protein>
<organism evidence="1">
    <name type="scientific">bioreactor metagenome</name>
    <dbReference type="NCBI Taxonomy" id="1076179"/>
    <lineage>
        <taxon>unclassified sequences</taxon>
        <taxon>metagenomes</taxon>
        <taxon>ecological metagenomes</taxon>
    </lineage>
</organism>
<gene>
    <name evidence="1" type="ORF">SDC9_64501</name>
</gene>
<dbReference type="Pfam" id="PF01547">
    <property type="entry name" value="SBP_bac_1"/>
    <property type="match status" value="1"/>
</dbReference>